<dbReference type="AlphaFoldDB" id="A0AA39SS38"/>
<keyword evidence="2" id="KW-1185">Reference proteome</keyword>
<name>A0AA39SS38_ACESA</name>
<comment type="caution">
    <text evidence="1">The sequence shown here is derived from an EMBL/GenBank/DDBJ whole genome shotgun (WGS) entry which is preliminary data.</text>
</comment>
<organism evidence="1 2">
    <name type="scientific">Acer saccharum</name>
    <name type="common">Sugar maple</name>
    <dbReference type="NCBI Taxonomy" id="4024"/>
    <lineage>
        <taxon>Eukaryota</taxon>
        <taxon>Viridiplantae</taxon>
        <taxon>Streptophyta</taxon>
        <taxon>Embryophyta</taxon>
        <taxon>Tracheophyta</taxon>
        <taxon>Spermatophyta</taxon>
        <taxon>Magnoliopsida</taxon>
        <taxon>eudicotyledons</taxon>
        <taxon>Gunneridae</taxon>
        <taxon>Pentapetalae</taxon>
        <taxon>rosids</taxon>
        <taxon>malvids</taxon>
        <taxon>Sapindales</taxon>
        <taxon>Sapindaceae</taxon>
        <taxon>Hippocastanoideae</taxon>
        <taxon>Acereae</taxon>
        <taxon>Acer</taxon>
    </lineage>
</organism>
<proteinExistence type="predicted"/>
<accession>A0AA39SS38</accession>
<dbReference type="Proteomes" id="UP001168877">
    <property type="component" value="Unassembled WGS sequence"/>
</dbReference>
<evidence type="ECO:0000313" key="2">
    <source>
        <dbReference type="Proteomes" id="UP001168877"/>
    </source>
</evidence>
<protein>
    <submittedName>
        <fullName evidence="1">Uncharacterized protein</fullName>
    </submittedName>
</protein>
<sequence length="126" mass="14572">MDSWTTINDDLSEIFDKIVDTSLVELYVKHGDRTHPETDRERKEEQADLATLLQLTIWSLLFLLLLPKTDAPDACSNEHCYKVSNIWSSLDARDLARNSELHSITSGRNKGFRYMKMSSQVLEKNR</sequence>
<dbReference type="EMBL" id="JAUESC010000004">
    <property type="protein sequence ID" value="KAK0596015.1"/>
    <property type="molecule type" value="Genomic_DNA"/>
</dbReference>
<reference evidence="1" key="1">
    <citation type="journal article" date="2022" name="Plant J.">
        <title>Strategies of tolerance reflected in two North American maple genomes.</title>
        <authorList>
            <person name="McEvoy S.L."/>
            <person name="Sezen U.U."/>
            <person name="Trouern-Trend A."/>
            <person name="McMahon S.M."/>
            <person name="Schaberg P.G."/>
            <person name="Yang J."/>
            <person name="Wegrzyn J.L."/>
            <person name="Swenson N.G."/>
        </authorList>
    </citation>
    <scope>NUCLEOTIDE SEQUENCE</scope>
    <source>
        <strain evidence="1">NS2018</strain>
    </source>
</reference>
<gene>
    <name evidence="1" type="ORF">LWI29_012014</name>
</gene>
<evidence type="ECO:0000313" key="1">
    <source>
        <dbReference type="EMBL" id="KAK0596015.1"/>
    </source>
</evidence>
<reference evidence="1" key="2">
    <citation type="submission" date="2023-06" db="EMBL/GenBank/DDBJ databases">
        <authorList>
            <person name="Swenson N.G."/>
            <person name="Wegrzyn J.L."/>
            <person name="Mcevoy S.L."/>
        </authorList>
    </citation>
    <scope>NUCLEOTIDE SEQUENCE</scope>
    <source>
        <strain evidence="1">NS2018</strain>
        <tissue evidence="1">Leaf</tissue>
    </source>
</reference>